<name>A0A5N4DJH8_CAMDR</name>
<keyword evidence="3" id="KW-1185">Reference proteome</keyword>
<accession>A0A5N4DJH8</accession>
<evidence type="ECO:0000259" key="1">
    <source>
        <dbReference type="Pfam" id="PF16178"/>
    </source>
</evidence>
<organism evidence="2 3">
    <name type="scientific">Camelus dromedarius</name>
    <name type="common">Dromedary</name>
    <name type="synonym">Arabian camel</name>
    <dbReference type="NCBI Taxonomy" id="9838"/>
    <lineage>
        <taxon>Eukaryota</taxon>
        <taxon>Metazoa</taxon>
        <taxon>Chordata</taxon>
        <taxon>Craniata</taxon>
        <taxon>Vertebrata</taxon>
        <taxon>Euteleostomi</taxon>
        <taxon>Mammalia</taxon>
        <taxon>Eutheria</taxon>
        <taxon>Laurasiatheria</taxon>
        <taxon>Artiodactyla</taxon>
        <taxon>Tylopoda</taxon>
        <taxon>Camelidae</taxon>
        <taxon>Camelus</taxon>
    </lineage>
</organism>
<feature type="non-terminal residue" evidence="2">
    <location>
        <position position="1"/>
    </location>
</feature>
<feature type="domain" description="Anoctamin dimerisation" evidence="1">
    <location>
        <begin position="73"/>
        <end position="169"/>
    </location>
</feature>
<gene>
    <name evidence="2" type="ORF">Cadr_000008870</name>
</gene>
<dbReference type="AlphaFoldDB" id="A0A5N4DJH8"/>
<comment type="caution">
    <text evidence="2">The sequence shown here is derived from an EMBL/GenBank/DDBJ whole genome shotgun (WGS) entry which is preliminary data.</text>
</comment>
<dbReference type="EMBL" id="JWIN03000011">
    <property type="protein sequence ID" value="KAB1271209.1"/>
    <property type="molecule type" value="Genomic_DNA"/>
</dbReference>
<protein>
    <submittedName>
        <fullName evidence="2">Anoctamin-6</fullName>
    </submittedName>
</protein>
<proteinExistence type="predicted"/>
<dbReference type="GO" id="GO:0046983">
    <property type="term" value="F:protein dimerization activity"/>
    <property type="evidence" value="ECO:0007669"/>
    <property type="project" value="InterPro"/>
</dbReference>
<dbReference type="InterPro" id="IPR032394">
    <property type="entry name" value="Anoct_dimer"/>
</dbReference>
<dbReference type="Proteomes" id="UP000299084">
    <property type="component" value="Unassembled WGS sequence"/>
</dbReference>
<sequence length="173" mass="20103">RKRKPMNLTSSMMVCSWEQPDECQSLCSHWLGACMFPGMIFETCHTSRAFAVGWEASQSESALWNVCFRTKVLDDKLVFAKGHTLWEVLRTYAEILHIILPLKPNDLKTRSSAFGNFSCFMKVLQVDQSIIKTKQEFFIVLFEKSYVNDFYIQDRGIFFNPDTRSHIVSLNRV</sequence>
<reference evidence="2 3" key="1">
    <citation type="journal article" date="2019" name="Mol. Ecol. Resour.">
        <title>Improving Illumina assemblies with Hi-C and long reads: an example with the North African dromedary.</title>
        <authorList>
            <person name="Elbers J.P."/>
            <person name="Rogers M.F."/>
            <person name="Perelman P.L."/>
            <person name="Proskuryakova A.A."/>
            <person name="Serdyukova N.A."/>
            <person name="Johnson W.E."/>
            <person name="Horin P."/>
            <person name="Corander J."/>
            <person name="Murphy D."/>
            <person name="Burger P.A."/>
        </authorList>
    </citation>
    <scope>NUCLEOTIDE SEQUENCE [LARGE SCALE GENOMIC DNA]</scope>
    <source>
        <strain evidence="2">Drom800</strain>
        <tissue evidence="2">Blood</tissue>
    </source>
</reference>
<dbReference type="Pfam" id="PF16178">
    <property type="entry name" value="Anoct_dimer"/>
    <property type="match status" value="1"/>
</dbReference>
<evidence type="ECO:0000313" key="3">
    <source>
        <dbReference type="Proteomes" id="UP000299084"/>
    </source>
</evidence>
<evidence type="ECO:0000313" key="2">
    <source>
        <dbReference type="EMBL" id="KAB1271209.1"/>
    </source>
</evidence>